<feature type="transmembrane region" description="Helical" evidence="1">
    <location>
        <begin position="484"/>
        <end position="511"/>
    </location>
</feature>
<feature type="transmembrane region" description="Helical" evidence="1">
    <location>
        <begin position="89"/>
        <end position="108"/>
    </location>
</feature>
<feature type="transmembrane region" description="Helical" evidence="1">
    <location>
        <begin position="553"/>
        <end position="574"/>
    </location>
</feature>
<dbReference type="AlphaFoldDB" id="A0A0C3AF37"/>
<evidence type="ECO:0000313" key="2">
    <source>
        <dbReference type="EMBL" id="KIM23260.1"/>
    </source>
</evidence>
<keyword evidence="1" id="KW-0812">Transmembrane</keyword>
<evidence type="ECO:0000256" key="1">
    <source>
        <dbReference type="SAM" id="Phobius"/>
    </source>
</evidence>
<dbReference type="EMBL" id="KN824340">
    <property type="protein sequence ID" value="KIM23260.1"/>
    <property type="molecule type" value="Genomic_DNA"/>
</dbReference>
<dbReference type="STRING" id="933852.A0A0C3AF37"/>
<keyword evidence="3" id="KW-1185">Reference proteome</keyword>
<gene>
    <name evidence="2" type="ORF">M408DRAFT_332454</name>
</gene>
<evidence type="ECO:0000313" key="3">
    <source>
        <dbReference type="Proteomes" id="UP000054097"/>
    </source>
</evidence>
<reference evidence="3" key="2">
    <citation type="submission" date="2015-01" db="EMBL/GenBank/DDBJ databases">
        <title>Evolutionary Origins and Diversification of the Mycorrhizal Mutualists.</title>
        <authorList>
            <consortium name="DOE Joint Genome Institute"/>
            <consortium name="Mycorrhizal Genomics Consortium"/>
            <person name="Kohler A."/>
            <person name="Kuo A."/>
            <person name="Nagy L.G."/>
            <person name="Floudas D."/>
            <person name="Copeland A."/>
            <person name="Barry K.W."/>
            <person name="Cichocki N."/>
            <person name="Veneault-Fourrey C."/>
            <person name="LaButti K."/>
            <person name="Lindquist E.A."/>
            <person name="Lipzen A."/>
            <person name="Lundell T."/>
            <person name="Morin E."/>
            <person name="Murat C."/>
            <person name="Riley R."/>
            <person name="Ohm R."/>
            <person name="Sun H."/>
            <person name="Tunlid A."/>
            <person name="Henrissat B."/>
            <person name="Grigoriev I.V."/>
            <person name="Hibbett D.S."/>
            <person name="Martin F."/>
        </authorList>
    </citation>
    <scope>NUCLEOTIDE SEQUENCE [LARGE SCALE GENOMIC DNA]</scope>
    <source>
        <strain evidence="3">MAFF 305830</strain>
    </source>
</reference>
<sequence length="580" mass="64618">MTQCMEDIRNHTLAYDPFLFAPGGRQTTDPLEAIGTDYDTCRTYCGDSSNSFNWSAFSPQFTGWLLPFLALLAQLPYESDGTWHDFMSLMLTTGSPLLAMYSLTLTILNSRYLKQCLDEAFPGESVRLGALKKNILRILKISQQEPFQLENLDAYPNEAEGGRLKDVERHWWHEAQIAVANKERRFTASLAAQAVSVIIAFSFTWVDAFGSEHIGTTVTAFGLATALCWSWVAIIVLGWFFAGVSISNHPISEAIRQASRLQRNAKPRLASFTAPEELGYFALSRRIAGDVERAGPLYNYAKAFVWTYNVDHLITTLHAHILRQQGTNALSPAPSAGATSITFPEPIPLINLPHSTGAGAPTIAASSHLSLPEVDPEGENKSSYRYFHSEYLGKIGWKRSVRQRMFWSAISAIVLNTSTVGAAFWLDFLTPSIGLGCRSGGILVYWMTSYIVWLLMVSSAWISNHWSVRAAAQHIKKDRSPGNLYLLGAVAVILRLVGKGLAILNSIWIIMHCLFEFTGFYNRCFCLTNRGTSPWLWLDDATIRSLNNTQETWFGLAVLTGVMCMGYIAFMGLWTRANLQ</sequence>
<reference evidence="2 3" key="1">
    <citation type="submission" date="2014-04" db="EMBL/GenBank/DDBJ databases">
        <authorList>
            <consortium name="DOE Joint Genome Institute"/>
            <person name="Kuo A."/>
            <person name="Zuccaro A."/>
            <person name="Kohler A."/>
            <person name="Nagy L.G."/>
            <person name="Floudas D."/>
            <person name="Copeland A."/>
            <person name="Barry K.W."/>
            <person name="Cichocki N."/>
            <person name="Veneault-Fourrey C."/>
            <person name="LaButti K."/>
            <person name="Lindquist E.A."/>
            <person name="Lipzen A."/>
            <person name="Lundell T."/>
            <person name="Morin E."/>
            <person name="Murat C."/>
            <person name="Sun H."/>
            <person name="Tunlid A."/>
            <person name="Henrissat B."/>
            <person name="Grigoriev I.V."/>
            <person name="Hibbett D.S."/>
            <person name="Martin F."/>
            <person name="Nordberg H.P."/>
            <person name="Cantor M.N."/>
            <person name="Hua S.X."/>
        </authorList>
    </citation>
    <scope>NUCLEOTIDE SEQUENCE [LARGE SCALE GENOMIC DNA]</scope>
    <source>
        <strain evidence="2 3">MAFF 305830</strain>
    </source>
</reference>
<accession>A0A0C3AF37</accession>
<feature type="transmembrane region" description="Helical" evidence="1">
    <location>
        <begin position="186"/>
        <end position="206"/>
    </location>
</feature>
<feature type="transmembrane region" description="Helical" evidence="1">
    <location>
        <begin position="218"/>
        <end position="242"/>
    </location>
</feature>
<dbReference type="Proteomes" id="UP000054097">
    <property type="component" value="Unassembled WGS sequence"/>
</dbReference>
<feature type="transmembrane region" description="Helical" evidence="1">
    <location>
        <begin position="61"/>
        <end position="77"/>
    </location>
</feature>
<organism evidence="2 3">
    <name type="scientific">Serendipita vermifera MAFF 305830</name>
    <dbReference type="NCBI Taxonomy" id="933852"/>
    <lineage>
        <taxon>Eukaryota</taxon>
        <taxon>Fungi</taxon>
        <taxon>Dikarya</taxon>
        <taxon>Basidiomycota</taxon>
        <taxon>Agaricomycotina</taxon>
        <taxon>Agaricomycetes</taxon>
        <taxon>Sebacinales</taxon>
        <taxon>Serendipitaceae</taxon>
        <taxon>Serendipita</taxon>
    </lineage>
</organism>
<keyword evidence="1" id="KW-1133">Transmembrane helix</keyword>
<dbReference type="HOGENOM" id="CLU_015738_0_0_1"/>
<feature type="transmembrane region" description="Helical" evidence="1">
    <location>
        <begin position="405"/>
        <end position="426"/>
    </location>
</feature>
<keyword evidence="1" id="KW-0472">Membrane</keyword>
<protein>
    <submittedName>
        <fullName evidence="2">Uncharacterized protein</fullName>
    </submittedName>
</protein>
<dbReference type="OrthoDB" id="5392263at2759"/>
<proteinExistence type="predicted"/>
<name>A0A0C3AF37_SERVB</name>
<feature type="transmembrane region" description="Helical" evidence="1">
    <location>
        <begin position="442"/>
        <end position="463"/>
    </location>
</feature>